<sequence>MDRFASIFTLKFTIHSSPLFSLATKEQTVTGLVMGVRLHGEVYSSVYCHSATQSSQSNPPQKHIHWLKVGK</sequence>
<dbReference type="EMBL" id="GBXM01020199">
    <property type="protein sequence ID" value="JAH88378.1"/>
    <property type="molecule type" value="Transcribed_RNA"/>
</dbReference>
<reference evidence="1" key="1">
    <citation type="submission" date="2014-11" db="EMBL/GenBank/DDBJ databases">
        <authorList>
            <person name="Amaro Gonzalez C."/>
        </authorList>
    </citation>
    <scope>NUCLEOTIDE SEQUENCE</scope>
</reference>
<reference evidence="1" key="2">
    <citation type="journal article" date="2015" name="Fish Shellfish Immunol.">
        <title>Early steps in the European eel (Anguilla anguilla)-Vibrio vulnificus interaction in the gills: Role of the RtxA13 toxin.</title>
        <authorList>
            <person name="Callol A."/>
            <person name="Pajuelo D."/>
            <person name="Ebbesson L."/>
            <person name="Teles M."/>
            <person name="MacKenzie S."/>
            <person name="Amaro C."/>
        </authorList>
    </citation>
    <scope>NUCLEOTIDE SEQUENCE</scope>
</reference>
<proteinExistence type="predicted"/>
<protein>
    <submittedName>
        <fullName evidence="1">Uncharacterized protein</fullName>
    </submittedName>
</protein>
<organism evidence="1">
    <name type="scientific">Anguilla anguilla</name>
    <name type="common">European freshwater eel</name>
    <name type="synonym">Muraena anguilla</name>
    <dbReference type="NCBI Taxonomy" id="7936"/>
    <lineage>
        <taxon>Eukaryota</taxon>
        <taxon>Metazoa</taxon>
        <taxon>Chordata</taxon>
        <taxon>Craniata</taxon>
        <taxon>Vertebrata</taxon>
        <taxon>Euteleostomi</taxon>
        <taxon>Actinopterygii</taxon>
        <taxon>Neopterygii</taxon>
        <taxon>Teleostei</taxon>
        <taxon>Anguilliformes</taxon>
        <taxon>Anguillidae</taxon>
        <taxon>Anguilla</taxon>
    </lineage>
</organism>
<accession>A0A0E9WFX3</accession>
<name>A0A0E9WFX3_ANGAN</name>
<dbReference type="AlphaFoldDB" id="A0A0E9WFX3"/>
<evidence type="ECO:0000313" key="1">
    <source>
        <dbReference type="EMBL" id="JAH88378.1"/>
    </source>
</evidence>